<evidence type="ECO:0000313" key="2">
    <source>
        <dbReference type="Proteomes" id="UP000287651"/>
    </source>
</evidence>
<protein>
    <submittedName>
        <fullName evidence="1">Uncharacterized protein</fullName>
    </submittedName>
</protein>
<dbReference type="AlphaFoldDB" id="A0A427A3C4"/>
<name>A0A427A3C4_ENSVE</name>
<evidence type="ECO:0000313" key="1">
    <source>
        <dbReference type="EMBL" id="RRT70683.1"/>
    </source>
</evidence>
<dbReference type="EMBL" id="AMZH03003938">
    <property type="protein sequence ID" value="RRT70683.1"/>
    <property type="molecule type" value="Genomic_DNA"/>
</dbReference>
<sequence length="145" mass="15705">MSSRAPECRTFTPAGPPCSIATLLYFHRCPRVAGDEEEDDVDDLENEFNFVGGDQQDSKYMAEVMLQGHGSYGRRVDIKTPHVAHAVPQVPLLTNGEMVDDIPPDQHALVPSFIGGGGKRIHPLPFPDPNIPGTEISAPRLGSST</sequence>
<gene>
    <name evidence="1" type="ORF">B296_00010787</name>
</gene>
<accession>A0A427A3C4</accession>
<reference evidence="1 2" key="1">
    <citation type="journal article" date="2014" name="Agronomy (Basel)">
        <title>A Draft Genome Sequence for Ensete ventricosum, the Drought-Tolerant Tree Against Hunger.</title>
        <authorList>
            <person name="Harrison J."/>
            <person name="Moore K.A."/>
            <person name="Paszkiewicz K."/>
            <person name="Jones T."/>
            <person name="Grant M."/>
            <person name="Ambacheew D."/>
            <person name="Muzemil S."/>
            <person name="Studholme D.J."/>
        </authorList>
    </citation>
    <scope>NUCLEOTIDE SEQUENCE [LARGE SCALE GENOMIC DNA]</scope>
</reference>
<proteinExistence type="predicted"/>
<organism evidence="1 2">
    <name type="scientific">Ensete ventricosum</name>
    <name type="common">Abyssinian banana</name>
    <name type="synonym">Musa ensete</name>
    <dbReference type="NCBI Taxonomy" id="4639"/>
    <lineage>
        <taxon>Eukaryota</taxon>
        <taxon>Viridiplantae</taxon>
        <taxon>Streptophyta</taxon>
        <taxon>Embryophyta</taxon>
        <taxon>Tracheophyta</taxon>
        <taxon>Spermatophyta</taxon>
        <taxon>Magnoliopsida</taxon>
        <taxon>Liliopsida</taxon>
        <taxon>Zingiberales</taxon>
        <taxon>Musaceae</taxon>
        <taxon>Ensete</taxon>
    </lineage>
</organism>
<comment type="caution">
    <text evidence="1">The sequence shown here is derived from an EMBL/GenBank/DDBJ whole genome shotgun (WGS) entry which is preliminary data.</text>
</comment>
<dbReference type="Proteomes" id="UP000287651">
    <property type="component" value="Unassembled WGS sequence"/>
</dbReference>